<keyword evidence="4 13" id="KW-0067">ATP-binding</keyword>
<dbReference type="SMART" id="SM00382">
    <property type="entry name" value="AAA"/>
    <property type="match status" value="1"/>
</dbReference>
<dbReference type="PANTHER" id="PTHR24221">
    <property type="entry name" value="ATP-BINDING CASSETTE SUB-FAMILY B"/>
    <property type="match status" value="1"/>
</dbReference>
<dbReference type="PROSITE" id="PS00211">
    <property type="entry name" value="ABC_TRANSPORTER_1"/>
    <property type="match status" value="1"/>
</dbReference>
<dbReference type="InterPro" id="IPR003439">
    <property type="entry name" value="ABC_transporter-like_ATP-bd"/>
</dbReference>
<dbReference type="GO" id="GO:0008233">
    <property type="term" value="F:peptidase activity"/>
    <property type="evidence" value="ECO:0007669"/>
    <property type="project" value="InterPro"/>
</dbReference>
<proteinExistence type="predicted"/>
<dbReference type="PANTHER" id="PTHR24221:SF654">
    <property type="entry name" value="ATP-BINDING CASSETTE SUB-FAMILY B MEMBER 6"/>
    <property type="match status" value="1"/>
</dbReference>
<dbReference type="InterPro" id="IPR005074">
    <property type="entry name" value="Peptidase_C39"/>
</dbReference>
<evidence type="ECO:0000256" key="5">
    <source>
        <dbReference type="ARBA" id="ARBA00022927"/>
    </source>
</evidence>
<gene>
    <name evidence="13" type="ORF">SAMN02799615_03082</name>
</gene>
<dbReference type="GO" id="GO:0006508">
    <property type="term" value="P:proteolysis"/>
    <property type="evidence" value="ECO:0007669"/>
    <property type="project" value="InterPro"/>
</dbReference>
<feature type="transmembrane region" description="Helical" evidence="9">
    <location>
        <begin position="387"/>
        <end position="405"/>
    </location>
</feature>
<feature type="transmembrane region" description="Helical" evidence="9">
    <location>
        <begin position="283"/>
        <end position="300"/>
    </location>
</feature>
<keyword evidence="5" id="KW-0813">Transport</keyword>
<dbReference type="Proteomes" id="UP000199477">
    <property type="component" value="Unassembled WGS sequence"/>
</dbReference>
<evidence type="ECO:0000259" key="11">
    <source>
        <dbReference type="PROSITE" id="PS50929"/>
    </source>
</evidence>
<keyword evidence="3" id="KW-0547">Nucleotide-binding</keyword>
<evidence type="ECO:0000256" key="6">
    <source>
        <dbReference type="ARBA" id="ARBA00022989"/>
    </source>
</evidence>
<sequence length="702" mass="76571">MNNAGRRINPYREVIFQGDAPECGLACIAMYARLMGRPADIDQLRDKHRVRAEGLSLQDLVSILDGLGLETVPVQFDEDSADALPLPAIVHYGGNHFVLASERAGRFVRILNPATGASIIRARALTFRSAGYALISETETTPMRDPVREHICSPSLFDAINKRSCRLFAAISLLLTSMAFAVPALIQGIWGRHFERWGISDSQTLGVLATLFFMTWLVECWFSRALPDFAASTATWRMPGIFKNLMVRPLAFFELRSPGQLHQRFMAADRVLREHAVTRIEQFVALIFFALSVLLLFVVSKPLACVSVAAFSALGVTAAVFGQRRAGLVRHMEECYAEKSEFVLESMAASHTIRTGELADQRSRRFAVLNLKAIRGDVALKASDRRYGAALGLIANLELIGLFAAGKSLGNLSYGTILTYAFLRMIAMSAASRFSLALIKAKSEKVIDKMAQELVGRPPRPEGSDETPHTYVALSESIVFKHLILQQGAASPSNGLSLLINRRDRVGVAGASGAGKTTLLKIIAGLKPPASGSFSVDGGPDGDAFEALRPLCYMSAAGDRLLRGSLIENVLLEEGREKRSMALRRLEELGLGELLSNLPQGADTQISEERPLMSSGQRQRLFVARALCSSKPVLLFDEPTANLDIESAKRVIRAIATSDKTTIVAMHEPDPQLGIDTWIDLDNCSPGNEPRRGSPCTLAYSS</sequence>
<dbReference type="InterPro" id="IPR039421">
    <property type="entry name" value="Type_1_exporter"/>
</dbReference>
<feature type="domain" description="Peptidase C39" evidence="12">
    <location>
        <begin position="17"/>
        <end position="136"/>
    </location>
</feature>
<comment type="subcellular location">
    <subcellularLocation>
        <location evidence="1">Cell membrane</location>
        <topology evidence="1">Multi-pass membrane protein</topology>
    </subcellularLocation>
</comment>
<evidence type="ECO:0000256" key="3">
    <source>
        <dbReference type="ARBA" id="ARBA00022741"/>
    </source>
</evidence>
<dbReference type="InterPro" id="IPR027417">
    <property type="entry name" value="P-loop_NTPase"/>
</dbReference>
<dbReference type="Pfam" id="PF00664">
    <property type="entry name" value="ABC_membrane"/>
    <property type="match status" value="1"/>
</dbReference>
<accession>A0A1I2HQV4</accession>
<dbReference type="RefSeq" id="WP_177218824.1">
    <property type="nucleotide sequence ID" value="NZ_FONH01000012.1"/>
</dbReference>
<evidence type="ECO:0000313" key="13">
    <source>
        <dbReference type="EMBL" id="SFF30771.1"/>
    </source>
</evidence>
<dbReference type="GO" id="GO:0016887">
    <property type="term" value="F:ATP hydrolysis activity"/>
    <property type="evidence" value="ECO:0007669"/>
    <property type="project" value="InterPro"/>
</dbReference>
<keyword evidence="2 9" id="KW-0812">Transmembrane</keyword>
<feature type="domain" description="ABC transmembrane type-1" evidence="11">
    <location>
        <begin position="167"/>
        <end position="443"/>
    </location>
</feature>
<evidence type="ECO:0000256" key="1">
    <source>
        <dbReference type="ARBA" id="ARBA00004651"/>
    </source>
</evidence>
<dbReference type="InterPro" id="IPR017871">
    <property type="entry name" value="ABC_transporter-like_CS"/>
</dbReference>
<evidence type="ECO:0000256" key="4">
    <source>
        <dbReference type="ARBA" id="ARBA00022840"/>
    </source>
</evidence>
<dbReference type="PROSITE" id="PS50929">
    <property type="entry name" value="ABC_TM1F"/>
    <property type="match status" value="1"/>
</dbReference>
<feature type="domain" description="ABC transporter" evidence="10">
    <location>
        <begin position="478"/>
        <end position="701"/>
    </location>
</feature>
<dbReference type="EMBL" id="FONH01000012">
    <property type="protein sequence ID" value="SFF30771.1"/>
    <property type="molecule type" value="Genomic_DNA"/>
</dbReference>
<dbReference type="InterPro" id="IPR036640">
    <property type="entry name" value="ABC1_TM_sf"/>
</dbReference>
<feature type="transmembrane region" description="Helical" evidence="9">
    <location>
        <begin position="417"/>
        <end position="439"/>
    </location>
</feature>
<dbReference type="GO" id="GO:0043213">
    <property type="term" value="P:bacteriocin transport"/>
    <property type="evidence" value="ECO:0007669"/>
    <property type="project" value="UniProtKB-KW"/>
</dbReference>
<dbReference type="Gene3D" id="3.40.50.300">
    <property type="entry name" value="P-loop containing nucleotide triphosphate hydrolases"/>
    <property type="match status" value="1"/>
</dbReference>
<keyword evidence="7 9" id="KW-0472">Membrane</keyword>
<dbReference type="GO" id="GO:0034040">
    <property type="term" value="F:ATPase-coupled lipid transmembrane transporter activity"/>
    <property type="evidence" value="ECO:0007669"/>
    <property type="project" value="TreeGrafter"/>
</dbReference>
<dbReference type="GO" id="GO:0015031">
    <property type="term" value="P:protein transport"/>
    <property type="evidence" value="ECO:0007669"/>
    <property type="project" value="UniProtKB-KW"/>
</dbReference>
<dbReference type="STRING" id="500610.SAMN02799615_03082"/>
<feature type="transmembrane region" description="Helical" evidence="9">
    <location>
        <begin position="202"/>
        <end position="222"/>
    </location>
</feature>
<evidence type="ECO:0000256" key="7">
    <source>
        <dbReference type="ARBA" id="ARBA00023136"/>
    </source>
</evidence>
<evidence type="ECO:0000256" key="9">
    <source>
        <dbReference type="SAM" id="Phobius"/>
    </source>
</evidence>
<dbReference type="Gene3D" id="3.90.70.10">
    <property type="entry name" value="Cysteine proteinases"/>
    <property type="match status" value="1"/>
</dbReference>
<dbReference type="InterPro" id="IPR011527">
    <property type="entry name" value="ABC1_TM_dom"/>
</dbReference>
<dbReference type="Pfam" id="PF03412">
    <property type="entry name" value="Peptidase_C39"/>
    <property type="match status" value="1"/>
</dbReference>
<dbReference type="AlphaFoldDB" id="A0A1I2HQV4"/>
<protein>
    <submittedName>
        <fullName evidence="13">ATP-binding cassette, subfamily B, RaxB</fullName>
    </submittedName>
</protein>
<keyword evidence="5" id="KW-0653">Protein transport</keyword>
<dbReference type="InterPro" id="IPR003593">
    <property type="entry name" value="AAA+_ATPase"/>
</dbReference>
<feature type="transmembrane region" description="Helical" evidence="9">
    <location>
        <begin position="167"/>
        <end position="190"/>
    </location>
</feature>
<dbReference type="SUPFAM" id="SSF90123">
    <property type="entry name" value="ABC transporter transmembrane region"/>
    <property type="match status" value="1"/>
</dbReference>
<name>A0A1I2HQV4_9GAMM</name>
<dbReference type="SUPFAM" id="SSF52540">
    <property type="entry name" value="P-loop containing nucleoside triphosphate hydrolases"/>
    <property type="match status" value="1"/>
</dbReference>
<evidence type="ECO:0000313" key="14">
    <source>
        <dbReference type="Proteomes" id="UP000199477"/>
    </source>
</evidence>
<dbReference type="GO" id="GO:0005886">
    <property type="term" value="C:plasma membrane"/>
    <property type="evidence" value="ECO:0007669"/>
    <property type="project" value="UniProtKB-SubCell"/>
</dbReference>
<evidence type="ECO:0000256" key="8">
    <source>
        <dbReference type="ARBA" id="ARBA00043264"/>
    </source>
</evidence>
<organism evidence="13 14">
    <name type="scientific">Dyella marensis</name>
    <dbReference type="NCBI Taxonomy" id="500610"/>
    <lineage>
        <taxon>Bacteria</taxon>
        <taxon>Pseudomonadati</taxon>
        <taxon>Pseudomonadota</taxon>
        <taxon>Gammaproteobacteria</taxon>
        <taxon>Lysobacterales</taxon>
        <taxon>Rhodanobacteraceae</taxon>
        <taxon>Dyella</taxon>
    </lineage>
</organism>
<evidence type="ECO:0000256" key="2">
    <source>
        <dbReference type="ARBA" id="ARBA00022692"/>
    </source>
</evidence>
<evidence type="ECO:0000259" key="12">
    <source>
        <dbReference type="PROSITE" id="PS50990"/>
    </source>
</evidence>
<dbReference type="GO" id="GO:0140359">
    <property type="term" value="F:ABC-type transporter activity"/>
    <property type="evidence" value="ECO:0007669"/>
    <property type="project" value="InterPro"/>
</dbReference>
<evidence type="ECO:0000259" key="10">
    <source>
        <dbReference type="PROSITE" id="PS50893"/>
    </source>
</evidence>
<dbReference type="Pfam" id="PF00005">
    <property type="entry name" value="ABC_tran"/>
    <property type="match status" value="1"/>
</dbReference>
<feature type="transmembrane region" description="Helical" evidence="9">
    <location>
        <begin position="306"/>
        <end position="322"/>
    </location>
</feature>
<dbReference type="GO" id="GO:0005524">
    <property type="term" value="F:ATP binding"/>
    <property type="evidence" value="ECO:0007669"/>
    <property type="project" value="UniProtKB-KW"/>
</dbReference>
<reference evidence="14" key="1">
    <citation type="submission" date="2016-10" db="EMBL/GenBank/DDBJ databases">
        <authorList>
            <person name="Varghese N."/>
            <person name="Submissions S."/>
        </authorList>
    </citation>
    <scope>NUCLEOTIDE SEQUENCE [LARGE SCALE GENOMIC DNA]</scope>
    <source>
        <strain evidence="14">UNC178MFTsu3.1</strain>
    </source>
</reference>
<keyword evidence="8" id="KW-0080">Bacteriocin transport</keyword>
<keyword evidence="6 9" id="KW-1133">Transmembrane helix</keyword>
<dbReference type="PROSITE" id="PS50990">
    <property type="entry name" value="PEPTIDASE_C39"/>
    <property type="match status" value="1"/>
</dbReference>
<dbReference type="PROSITE" id="PS50893">
    <property type="entry name" value="ABC_TRANSPORTER_2"/>
    <property type="match status" value="1"/>
</dbReference>
<keyword evidence="14" id="KW-1185">Reference proteome</keyword>
<dbReference type="Gene3D" id="1.20.1560.10">
    <property type="entry name" value="ABC transporter type 1, transmembrane domain"/>
    <property type="match status" value="1"/>
</dbReference>